<dbReference type="Pfam" id="PF00188">
    <property type="entry name" value="CAP"/>
    <property type="match status" value="1"/>
</dbReference>
<dbReference type="Gene3D" id="2.60.40.10">
    <property type="entry name" value="Immunoglobulins"/>
    <property type="match status" value="1"/>
</dbReference>
<accession>A0AAU7UDE1</accession>
<dbReference type="KEGG" id="dsc:ABOD76_08955"/>
<dbReference type="InterPro" id="IPR014044">
    <property type="entry name" value="CAP_dom"/>
</dbReference>
<dbReference type="CDD" id="cd00146">
    <property type="entry name" value="PKD"/>
    <property type="match status" value="1"/>
</dbReference>
<gene>
    <name evidence="2" type="ORF">ABOD76_08955</name>
</gene>
<dbReference type="PROSITE" id="PS50093">
    <property type="entry name" value="PKD"/>
    <property type="match status" value="1"/>
</dbReference>
<evidence type="ECO:0000313" key="2">
    <source>
        <dbReference type="EMBL" id="XBV86425.1"/>
    </source>
</evidence>
<dbReference type="InterPro" id="IPR013783">
    <property type="entry name" value="Ig-like_fold"/>
</dbReference>
<dbReference type="Pfam" id="PF00801">
    <property type="entry name" value="PKD"/>
    <property type="match status" value="1"/>
</dbReference>
<dbReference type="InterPro" id="IPR035986">
    <property type="entry name" value="PKD_dom_sf"/>
</dbReference>
<dbReference type="PANTHER" id="PTHR31157:SF1">
    <property type="entry name" value="SCP DOMAIN-CONTAINING PROTEIN"/>
    <property type="match status" value="1"/>
</dbReference>
<dbReference type="Gene3D" id="3.40.33.10">
    <property type="entry name" value="CAP"/>
    <property type="match status" value="1"/>
</dbReference>
<reference evidence="2" key="1">
    <citation type="submission" date="2024-06" db="EMBL/GenBank/DDBJ databases">
        <title>Draft Genome Sequence of Deinococcus sonorensis Type Strain KR-87, a Biofilm Producing Representative of the Genus Deinococcus.</title>
        <authorList>
            <person name="Boren L.S."/>
            <person name="Grosso R.A."/>
            <person name="Hugenberg-Cox A.N."/>
            <person name="Hill J.T.E."/>
            <person name="Albert C.M."/>
            <person name="Tuohy J.M."/>
        </authorList>
    </citation>
    <scope>NUCLEOTIDE SEQUENCE</scope>
    <source>
        <strain evidence="2">KR-87</strain>
    </source>
</reference>
<sequence>MLFGLSLGGAVGPQIQLLSAADHRAPLDVQLSADVPAGSAVSWEFGDGQQGSGSRITHTYYRPGQYELTVQLRLPDGRVSQARAQVTVESGGPEQAVLTVLQGSDSLALSAGSSRVYLPYTPQYTLDGRPVTGRRQTLTPGLHTASLLIKGSDGPLLRTVRFQSGPVPGNLAFDQEVVRLTNRARAQGWDCTRQAPGGPALSALALNDRLSEAARAQSVGMALGRYFAHVSAVDGSDPFQRIDATGYRGRAEAENIAAGQTTPQQVVDAWLRSPGHCHNIMGDYTEIGVAYAALQGSVYGQYWTQTFGRP</sequence>
<dbReference type="InterPro" id="IPR022409">
    <property type="entry name" value="PKD/Chitinase_dom"/>
</dbReference>
<dbReference type="SUPFAM" id="SSF49299">
    <property type="entry name" value="PKD domain"/>
    <property type="match status" value="1"/>
</dbReference>
<proteinExistence type="predicted"/>
<dbReference type="SUPFAM" id="SSF55797">
    <property type="entry name" value="PR-1-like"/>
    <property type="match status" value="1"/>
</dbReference>
<dbReference type="AlphaFoldDB" id="A0AAU7UDE1"/>
<dbReference type="PANTHER" id="PTHR31157">
    <property type="entry name" value="SCP DOMAIN-CONTAINING PROTEIN"/>
    <property type="match status" value="1"/>
</dbReference>
<dbReference type="RefSeq" id="WP_350244494.1">
    <property type="nucleotide sequence ID" value="NZ_CP158299.1"/>
</dbReference>
<name>A0AAU7UDE1_9DEIO</name>
<dbReference type="InterPro" id="IPR035940">
    <property type="entry name" value="CAP_sf"/>
</dbReference>
<evidence type="ECO:0000259" key="1">
    <source>
        <dbReference type="PROSITE" id="PS50093"/>
    </source>
</evidence>
<feature type="domain" description="PKD" evidence="1">
    <location>
        <begin position="36"/>
        <end position="89"/>
    </location>
</feature>
<organism evidence="2">
    <name type="scientific">Deinococcus sonorensis KR-87</name>
    <dbReference type="NCBI Taxonomy" id="694439"/>
    <lineage>
        <taxon>Bacteria</taxon>
        <taxon>Thermotogati</taxon>
        <taxon>Deinococcota</taxon>
        <taxon>Deinococci</taxon>
        <taxon>Deinococcales</taxon>
        <taxon>Deinococcaceae</taxon>
        <taxon>Deinococcus</taxon>
    </lineage>
</organism>
<dbReference type="SMART" id="SM00089">
    <property type="entry name" value="PKD"/>
    <property type="match status" value="1"/>
</dbReference>
<dbReference type="EMBL" id="CP158299">
    <property type="protein sequence ID" value="XBV86425.1"/>
    <property type="molecule type" value="Genomic_DNA"/>
</dbReference>
<dbReference type="CDD" id="cd05379">
    <property type="entry name" value="CAP_bacterial"/>
    <property type="match status" value="1"/>
</dbReference>
<protein>
    <submittedName>
        <fullName evidence="2">CAP domain-containing protein</fullName>
    </submittedName>
</protein>
<dbReference type="InterPro" id="IPR000601">
    <property type="entry name" value="PKD_dom"/>
</dbReference>